<accession>A0A445B1I9</accession>
<evidence type="ECO:0000313" key="2">
    <source>
        <dbReference type="EMBL" id="RYR32554.1"/>
    </source>
</evidence>
<name>A0A445B1I9_ARAHY</name>
<keyword evidence="3" id="KW-1185">Reference proteome</keyword>
<organism evidence="2 3">
    <name type="scientific">Arachis hypogaea</name>
    <name type="common">Peanut</name>
    <dbReference type="NCBI Taxonomy" id="3818"/>
    <lineage>
        <taxon>Eukaryota</taxon>
        <taxon>Viridiplantae</taxon>
        <taxon>Streptophyta</taxon>
        <taxon>Embryophyta</taxon>
        <taxon>Tracheophyta</taxon>
        <taxon>Spermatophyta</taxon>
        <taxon>Magnoliopsida</taxon>
        <taxon>eudicotyledons</taxon>
        <taxon>Gunneridae</taxon>
        <taxon>Pentapetalae</taxon>
        <taxon>rosids</taxon>
        <taxon>fabids</taxon>
        <taxon>Fabales</taxon>
        <taxon>Fabaceae</taxon>
        <taxon>Papilionoideae</taxon>
        <taxon>50 kb inversion clade</taxon>
        <taxon>dalbergioids sensu lato</taxon>
        <taxon>Dalbergieae</taxon>
        <taxon>Pterocarpus clade</taxon>
        <taxon>Arachis</taxon>
    </lineage>
</organism>
<reference evidence="2 3" key="1">
    <citation type="submission" date="2019-01" db="EMBL/GenBank/DDBJ databases">
        <title>Sequencing of cultivated peanut Arachis hypogaea provides insights into genome evolution and oil improvement.</title>
        <authorList>
            <person name="Chen X."/>
        </authorList>
    </citation>
    <scope>NUCLEOTIDE SEQUENCE [LARGE SCALE GENOMIC DNA]</scope>
    <source>
        <strain evidence="3">cv. Fuhuasheng</strain>
        <tissue evidence="2">Leaves</tissue>
    </source>
</reference>
<dbReference type="Proteomes" id="UP000289738">
    <property type="component" value="Chromosome A10"/>
</dbReference>
<feature type="compositionally biased region" description="Basic and acidic residues" evidence="1">
    <location>
        <begin position="41"/>
        <end position="51"/>
    </location>
</feature>
<evidence type="ECO:0000256" key="1">
    <source>
        <dbReference type="SAM" id="MobiDB-lite"/>
    </source>
</evidence>
<dbReference type="AlphaFoldDB" id="A0A445B1I9"/>
<dbReference type="EMBL" id="SDMP01000010">
    <property type="protein sequence ID" value="RYR32554.1"/>
    <property type="molecule type" value="Genomic_DNA"/>
</dbReference>
<comment type="caution">
    <text evidence="2">The sequence shown here is derived from an EMBL/GenBank/DDBJ whole genome shotgun (WGS) entry which is preliminary data.</text>
</comment>
<evidence type="ECO:0000313" key="3">
    <source>
        <dbReference type="Proteomes" id="UP000289738"/>
    </source>
</evidence>
<proteinExistence type="predicted"/>
<feature type="region of interest" description="Disordered" evidence="1">
    <location>
        <begin position="38"/>
        <end position="59"/>
    </location>
</feature>
<gene>
    <name evidence="2" type="ORF">Ahy_A10g047093</name>
</gene>
<protein>
    <submittedName>
        <fullName evidence="2">Uncharacterized protein</fullName>
    </submittedName>
</protein>
<sequence length="144" mass="16076">MKAVFAWKRFFIFMKRRLVVLKWWLNTAGTIVRTAASLHEGSTREGRGDRIRQRRGSSRQHAVGMVMWRASRRGSSLATRGGRGSLLATRGGRRSSLATRAGRVACESSRRCRGSRALPRSCSNTGWACWSLSACKGHLLHLGF</sequence>